<protein>
    <submittedName>
        <fullName evidence="3">Putative phosphoseryl-trna kinase</fullName>
    </submittedName>
</protein>
<name>A0A0C9R197_AMBAM</name>
<dbReference type="GO" id="GO:0000049">
    <property type="term" value="F:tRNA binding"/>
    <property type="evidence" value="ECO:0007669"/>
    <property type="project" value="TreeGrafter"/>
</dbReference>
<keyword evidence="3" id="KW-0418">Kinase</keyword>
<dbReference type="AlphaFoldDB" id="A0A0C9R197"/>
<dbReference type="InterPro" id="IPR013641">
    <property type="entry name" value="KTI12/PSTK"/>
</dbReference>
<evidence type="ECO:0000256" key="2">
    <source>
        <dbReference type="ARBA" id="ARBA00022840"/>
    </source>
</evidence>
<reference evidence="3" key="1">
    <citation type="journal article" date="2015" name="PLoS ONE">
        <title>An Insight into the Sialome of the Lone Star Tick, Amblyomma americanum, with a Glimpse on Its Time Dependent Gene Expression.</title>
        <authorList>
            <person name="Karim S."/>
            <person name="Ribeiro J.M."/>
        </authorList>
    </citation>
    <scope>NUCLEOTIDE SEQUENCE</scope>
    <source>
        <tissue evidence="3">Salivary gland</tissue>
    </source>
</reference>
<evidence type="ECO:0000256" key="1">
    <source>
        <dbReference type="ARBA" id="ARBA00022741"/>
    </source>
</evidence>
<dbReference type="EMBL" id="GBZX01002005">
    <property type="protein sequence ID" value="JAG90735.1"/>
    <property type="molecule type" value="mRNA"/>
</dbReference>
<evidence type="ECO:0000313" key="3">
    <source>
        <dbReference type="EMBL" id="JAG90735.1"/>
    </source>
</evidence>
<dbReference type="SUPFAM" id="SSF52540">
    <property type="entry name" value="P-loop containing nucleoside triphosphate hydrolases"/>
    <property type="match status" value="1"/>
</dbReference>
<dbReference type="PANTHER" id="PTHR20873">
    <property type="entry name" value="L-SERYL-TRNA(SEC) KINASE"/>
    <property type="match status" value="1"/>
</dbReference>
<dbReference type="InterPro" id="IPR052648">
    <property type="entry name" value="Ser-tRNA(Sec)_kinase"/>
</dbReference>
<organism evidence="3">
    <name type="scientific">Amblyomma americanum</name>
    <name type="common">Lone star tick</name>
    <dbReference type="NCBI Taxonomy" id="6943"/>
    <lineage>
        <taxon>Eukaryota</taxon>
        <taxon>Metazoa</taxon>
        <taxon>Ecdysozoa</taxon>
        <taxon>Arthropoda</taxon>
        <taxon>Chelicerata</taxon>
        <taxon>Arachnida</taxon>
        <taxon>Acari</taxon>
        <taxon>Parasitiformes</taxon>
        <taxon>Ixodida</taxon>
        <taxon>Ixodoidea</taxon>
        <taxon>Ixodidae</taxon>
        <taxon>Amblyomminae</taxon>
        <taxon>Amblyomma</taxon>
    </lineage>
</organism>
<dbReference type="GO" id="GO:0016301">
    <property type="term" value="F:kinase activity"/>
    <property type="evidence" value="ECO:0007669"/>
    <property type="project" value="UniProtKB-KW"/>
</dbReference>
<dbReference type="Pfam" id="PF08433">
    <property type="entry name" value="KTI12"/>
    <property type="match status" value="1"/>
</dbReference>
<dbReference type="InterPro" id="IPR027417">
    <property type="entry name" value="P-loop_NTPase"/>
</dbReference>
<sequence>MVGRLLAATRQIQPNEKAVIMVDDNLYYRSMRAAWFKLARNYSLGFCQVFLLCTEEEAVRRNASRAFSVPESTIRTMAKKFEAPRDEPWEQLTVTVDGTPDSIEKVVAILEAASRQPWPPVITSPIREPVPASQMHIWDLELRAIVSKFIRQAQGEKSSKSQVQSWSVKVQKARQDVLAYLKGLDFGSERKEMNLEELMQAHLGSSTGDGS</sequence>
<keyword evidence="3" id="KW-0808">Transferase</keyword>
<accession>A0A0C9R197</accession>
<dbReference type="GO" id="GO:0005524">
    <property type="term" value="F:ATP binding"/>
    <property type="evidence" value="ECO:0007669"/>
    <property type="project" value="UniProtKB-KW"/>
</dbReference>
<keyword evidence="2" id="KW-0067">ATP-binding</keyword>
<dbReference type="PANTHER" id="PTHR20873:SF0">
    <property type="entry name" value="L-SERYL-TRNA(SEC) KINASE"/>
    <property type="match status" value="1"/>
</dbReference>
<proteinExistence type="evidence at transcript level"/>
<keyword evidence="1" id="KW-0547">Nucleotide-binding</keyword>
<dbReference type="Gene3D" id="3.40.50.300">
    <property type="entry name" value="P-loop containing nucleotide triphosphate hydrolases"/>
    <property type="match status" value="1"/>
</dbReference>